<dbReference type="PANTHER" id="PTHR30203">
    <property type="entry name" value="OUTER MEMBRANE CATION EFFLUX PROTEIN"/>
    <property type="match status" value="1"/>
</dbReference>
<accession>A0AA36GQX3</accession>
<dbReference type="Gene3D" id="1.20.1600.10">
    <property type="entry name" value="Outer membrane efflux proteins (OEP)"/>
    <property type="match status" value="1"/>
</dbReference>
<dbReference type="GO" id="GO:0015562">
    <property type="term" value="F:efflux transmembrane transporter activity"/>
    <property type="evidence" value="ECO:0007669"/>
    <property type="project" value="InterPro"/>
</dbReference>
<dbReference type="Proteomes" id="UP001176961">
    <property type="component" value="Unassembled WGS sequence"/>
</dbReference>
<keyword evidence="4" id="KW-1185">Reference proteome</keyword>
<dbReference type="AlphaFoldDB" id="A0AA36GQX3"/>
<name>A0AA36GQX3_CYLNA</name>
<keyword evidence="1" id="KW-0175">Coiled coil</keyword>
<protein>
    <recommendedName>
        <fullName evidence="5">Cation transporter</fullName>
    </recommendedName>
</protein>
<evidence type="ECO:0000313" key="4">
    <source>
        <dbReference type="Proteomes" id="UP001176961"/>
    </source>
</evidence>
<feature type="signal peptide" evidence="2">
    <location>
        <begin position="1"/>
        <end position="23"/>
    </location>
</feature>
<comment type="caution">
    <text evidence="3">The sequence shown here is derived from an EMBL/GenBank/DDBJ whole genome shotgun (WGS) entry which is preliminary data.</text>
</comment>
<evidence type="ECO:0008006" key="5">
    <source>
        <dbReference type="Google" id="ProtNLM"/>
    </source>
</evidence>
<evidence type="ECO:0000313" key="3">
    <source>
        <dbReference type="EMBL" id="CAJ0596535.1"/>
    </source>
</evidence>
<reference evidence="3" key="1">
    <citation type="submission" date="2023-07" db="EMBL/GenBank/DDBJ databases">
        <authorList>
            <consortium name="CYATHOMIX"/>
        </authorList>
    </citation>
    <scope>NUCLEOTIDE SEQUENCE</scope>
    <source>
        <strain evidence="3">N/A</strain>
    </source>
</reference>
<feature type="coiled-coil region" evidence="1">
    <location>
        <begin position="177"/>
        <end position="204"/>
    </location>
</feature>
<gene>
    <name evidence="3" type="ORF">CYNAS_LOCUS8518</name>
</gene>
<dbReference type="InterPro" id="IPR003423">
    <property type="entry name" value="OMP_efflux"/>
</dbReference>
<dbReference type="PANTHER" id="PTHR30203:SF24">
    <property type="entry name" value="BLR4935 PROTEIN"/>
    <property type="match status" value="1"/>
</dbReference>
<dbReference type="InterPro" id="IPR010131">
    <property type="entry name" value="MdtP/NodT-like"/>
</dbReference>
<feature type="chain" id="PRO_5041375799" description="Cation transporter" evidence="2">
    <location>
        <begin position="24"/>
        <end position="406"/>
    </location>
</feature>
<dbReference type="SUPFAM" id="SSF56954">
    <property type="entry name" value="Outer membrane efflux proteins (OEP)"/>
    <property type="match status" value="1"/>
</dbReference>
<evidence type="ECO:0000256" key="2">
    <source>
        <dbReference type="SAM" id="SignalP"/>
    </source>
</evidence>
<dbReference type="Pfam" id="PF02321">
    <property type="entry name" value="OEP"/>
    <property type="match status" value="1"/>
</dbReference>
<evidence type="ECO:0000256" key="1">
    <source>
        <dbReference type="SAM" id="Coils"/>
    </source>
</evidence>
<organism evidence="3 4">
    <name type="scientific">Cylicocyclus nassatus</name>
    <name type="common">Nematode worm</name>
    <dbReference type="NCBI Taxonomy" id="53992"/>
    <lineage>
        <taxon>Eukaryota</taxon>
        <taxon>Metazoa</taxon>
        <taxon>Ecdysozoa</taxon>
        <taxon>Nematoda</taxon>
        <taxon>Chromadorea</taxon>
        <taxon>Rhabditida</taxon>
        <taxon>Rhabditina</taxon>
        <taxon>Rhabditomorpha</taxon>
        <taxon>Strongyloidea</taxon>
        <taxon>Strongylidae</taxon>
        <taxon>Cylicocyclus</taxon>
    </lineage>
</organism>
<dbReference type="EMBL" id="CATQJL010000204">
    <property type="protein sequence ID" value="CAJ0596535.1"/>
    <property type="molecule type" value="Genomic_DNA"/>
</dbReference>
<sequence length="406" mass="43624">MHVRLAALAAWLLLSAAATPATAEELMTLDDAFARVAQTHPELRLVDARATVLAAERDQAVQRPPWTLGAEVENALGTGAARGLDSAELTLSLSSVLERGGKLDARRTLAQSRIDALAVQRETGRLDLLAETAQRYLAVVGADRQRSLANMDVGQRQRTVAAARQRLQAGASPESVMLTAQAALARAELTRDRAEQQRIAARQHLAALWGERAPSFEVAAADPMTLPAIASMQSLAEELERTPELAQFADARRIAQARLQLARSAASPDLSLSMPLGSRSRAQPEIRAGEAELEVLTIEREAKGLSLYSTLVEAHGRYTVAQAEVARLQGEVLPKLARAEQAAERAYRAGAISYLEWAQLQSERTAMAQQQLDVALDAQRALIEIQRLTGQALVAPPAAASTGETP</sequence>
<keyword evidence="2" id="KW-0732">Signal</keyword>
<proteinExistence type="predicted"/>